<keyword evidence="5" id="KW-1185">Reference proteome</keyword>
<dbReference type="GO" id="GO:0046872">
    <property type="term" value="F:metal ion binding"/>
    <property type="evidence" value="ECO:0007669"/>
    <property type="project" value="UniProtKB-KW"/>
</dbReference>
<dbReference type="PANTHER" id="PTHR31302">
    <property type="entry name" value="TRANSMEMBRANE PROTEIN WITH METALLOPHOSPHOESTERASE DOMAIN-RELATED"/>
    <property type="match status" value="1"/>
</dbReference>
<dbReference type="InterPro" id="IPR051158">
    <property type="entry name" value="Metallophosphoesterase_sf"/>
</dbReference>
<dbReference type="PROSITE" id="PS51318">
    <property type="entry name" value="TAT"/>
    <property type="match status" value="1"/>
</dbReference>
<dbReference type="CDD" id="cd07385">
    <property type="entry name" value="MPP_YkuE_C"/>
    <property type="match status" value="1"/>
</dbReference>
<protein>
    <recommendedName>
        <fullName evidence="3">Calcineurin-like phosphoesterase domain-containing protein</fullName>
    </recommendedName>
</protein>
<dbReference type="InterPro" id="IPR004843">
    <property type="entry name" value="Calcineurin-like_PHP"/>
</dbReference>
<reference evidence="5" key="1">
    <citation type="submission" date="2016-10" db="EMBL/GenBank/DDBJ databases">
        <authorList>
            <person name="Varghese N."/>
            <person name="Submissions S."/>
        </authorList>
    </citation>
    <scope>NUCLEOTIDE SEQUENCE [LARGE SCALE GENOMIC DNA]</scope>
    <source>
        <strain evidence="5">CGMCC 1.10218</strain>
    </source>
</reference>
<keyword evidence="2" id="KW-0378">Hydrolase</keyword>
<gene>
    <name evidence="4" type="ORF">SAMN04488058_10842</name>
</gene>
<dbReference type="STRING" id="856736.SAMN04488058_10842"/>
<dbReference type="GO" id="GO:0008758">
    <property type="term" value="F:UDP-2,3-diacylglucosamine hydrolase activity"/>
    <property type="evidence" value="ECO:0007669"/>
    <property type="project" value="TreeGrafter"/>
</dbReference>
<accession>A0A1H6Z3J6</accession>
<evidence type="ECO:0000256" key="1">
    <source>
        <dbReference type="ARBA" id="ARBA00022723"/>
    </source>
</evidence>
<dbReference type="Gene3D" id="3.60.21.10">
    <property type="match status" value="1"/>
</dbReference>
<dbReference type="Pfam" id="PF00149">
    <property type="entry name" value="Metallophos"/>
    <property type="match status" value="1"/>
</dbReference>
<dbReference type="PANTHER" id="PTHR31302:SF31">
    <property type="entry name" value="PHOSPHODIESTERASE YAEI"/>
    <property type="match status" value="1"/>
</dbReference>
<dbReference type="InterPro" id="IPR029052">
    <property type="entry name" value="Metallo-depent_PP-like"/>
</dbReference>
<evidence type="ECO:0000256" key="2">
    <source>
        <dbReference type="ARBA" id="ARBA00022801"/>
    </source>
</evidence>
<evidence type="ECO:0000313" key="5">
    <source>
        <dbReference type="Proteomes" id="UP000199223"/>
    </source>
</evidence>
<dbReference type="InterPro" id="IPR006311">
    <property type="entry name" value="TAT_signal"/>
</dbReference>
<dbReference type="AlphaFoldDB" id="A0A1H6Z3J6"/>
<dbReference type="SUPFAM" id="SSF56300">
    <property type="entry name" value="Metallo-dependent phosphatases"/>
    <property type="match status" value="1"/>
</dbReference>
<dbReference type="Proteomes" id="UP000199223">
    <property type="component" value="Unassembled WGS sequence"/>
</dbReference>
<sequence>MAASPRSHDPARRRALRVLGTGAGVTLALGGAGAAQAYRFGFTEHRRPLIGLTRPVRAALLTDLHYGLYIAAGSVRAWVEATNAARPDLVLLGGDQLDARLQDSPGPLLAELSRLRAPLGVYGVWGNHDYGSFRRYANQFLGRAPADREARREAMRRAFADAGVTILRDEGRALRDDLWLGGVDDLWHGQPDPARALAGAGKRATLLLSHNPDILPDLPLAAGLTLCGHTHGGQVRLPLFGAPVVPSRYGQRFAMGWVEGAHGTPGYVSRGLGLSGLPFRNLCPPEIALLNLTPPG</sequence>
<dbReference type="EMBL" id="FNZA01000008">
    <property type="protein sequence ID" value="SEJ44130.1"/>
    <property type="molecule type" value="Genomic_DNA"/>
</dbReference>
<dbReference type="OrthoDB" id="9780884at2"/>
<evidence type="ECO:0000313" key="4">
    <source>
        <dbReference type="EMBL" id="SEJ44130.1"/>
    </source>
</evidence>
<dbReference type="GO" id="GO:0016020">
    <property type="term" value="C:membrane"/>
    <property type="evidence" value="ECO:0007669"/>
    <property type="project" value="GOC"/>
</dbReference>
<proteinExistence type="predicted"/>
<name>A0A1H6Z3J6_9DEIO</name>
<organism evidence="4 5">
    <name type="scientific">Deinococcus reticulitermitis</name>
    <dbReference type="NCBI Taxonomy" id="856736"/>
    <lineage>
        <taxon>Bacteria</taxon>
        <taxon>Thermotogati</taxon>
        <taxon>Deinococcota</taxon>
        <taxon>Deinococci</taxon>
        <taxon>Deinococcales</taxon>
        <taxon>Deinococcaceae</taxon>
        <taxon>Deinococcus</taxon>
    </lineage>
</organism>
<keyword evidence="1" id="KW-0479">Metal-binding</keyword>
<feature type="domain" description="Calcineurin-like phosphoesterase" evidence="3">
    <location>
        <begin position="57"/>
        <end position="231"/>
    </location>
</feature>
<dbReference type="RefSeq" id="WP_092264503.1">
    <property type="nucleotide sequence ID" value="NZ_FNZA01000008.1"/>
</dbReference>
<dbReference type="GO" id="GO:0009245">
    <property type="term" value="P:lipid A biosynthetic process"/>
    <property type="evidence" value="ECO:0007669"/>
    <property type="project" value="TreeGrafter"/>
</dbReference>
<evidence type="ECO:0000259" key="3">
    <source>
        <dbReference type="Pfam" id="PF00149"/>
    </source>
</evidence>